<comment type="caution">
    <text evidence="1">The sequence shown here is derived from an EMBL/GenBank/DDBJ whole genome shotgun (WGS) entry which is preliminary data.</text>
</comment>
<dbReference type="SUPFAM" id="SSF46785">
    <property type="entry name" value="Winged helix' DNA-binding domain"/>
    <property type="match status" value="1"/>
</dbReference>
<keyword evidence="2" id="KW-1185">Reference proteome</keyword>
<protein>
    <submittedName>
        <fullName evidence="1">Helix-turn-helix domain-containing protein</fullName>
    </submittedName>
</protein>
<dbReference type="EMBL" id="JAZGQL010000023">
    <property type="protein sequence ID" value="MEE6310239.1"/>
    <property type="molecule type" value="Genomic_DNA"/>
</dbReference>
<dbReference type="Proteomes" id="UP001339911">
    <property type="component" value="Unassembled WGS sequence"/>
</dbReference>
<evidence type="ECO:0000313" key="1">
    <source>
        <dbReference type="EMBL" id="MEE6310239.1"/>
    </source>
</evidence>
<dbReference type="InterPro" id="IPR036388">
    <property type="entry name" value="WH-like_DNA-bd_sf"/>
</dbReference>
<name>A0ABU7SJZ0_9ACTN</name>
<gene>
    <name evidence="1" type="ORF">V1634_25720</name>
</gene>
<sequence>MTGPPVGRRADVLAALRASPVPLSITDIAERLDVHPNTVRFHLDTLAGTGQVERVHAAAGRRGRPALLFRARPGMDPAGPRNYRLLAGILAGSVATDPDALRRASEAGRAWGRKLAEPPAGASAATGDQAVDRLVELLDDLGFAPERRVTAGGRQIGLRHCPFLDLVQTEAQVICQVHLALMQGAMAATGASATVERLEPFAEPDLCLAHLGGVGGAGGAS</sequence>
<dbReference type="InterPro" id="IPR036390">
    <property type="entry name" value="WH_DNA-bd_sf"/>
</dbReference>
<reference evidence="1 2" key="1">
    <citation type="submission" date="2024-01" db="EMBL/GenBank/DDBJ databases">
        <title>Genome insights into Plantactinospora veratri sp. nov.</title>
        <authorList>
            <person name="Wang L."/>
        </authorList>
    </citation>
    <scope>NUCLEOTIDE SEQUENCE [LARGE SCALE GENOMIC DNA]</scope>
    <source>
        <strain evidence="1 2">NEAU-FHS4</strain>
    </source>
</reference>
<organism evidence="1 2">
    <name type="scientific">Plantactinospora veratri</name>
    <dbReference type="NCBI Taxonomy" id="1436122"/>
    <lineage>
        <taxon>Bacteria</taxon>
        <taxon>Bacillati</taxon>
        <taxon>Actinomycetota</taxon>
        <taxon>Actinomycetes</taxon>
        <taxon>Micromonosporales</taxon>
        <taxon>Micromonosporaceae</taxon>
        <taxon>Plantactinospora</taxon>
    </lineage>
</organism>
<dbReference type="Gene3D" id="1.10.10.10">
    <property type="entry name" value="Winged helix-like DNA-binding domain superfamily/Winged helix DNA-binding domain"/>
    <property type="match status" value="1"/>
</dbReference>
<accession>A0ABU7SJZ0</accession>
<evidence type="ECO:0000313" key="2">
    <source>
        <dbReference type="Proteomes" id="UP001339911"/>
    </source>
</evidence>
<dbReference type="Pfam" id="PF12840">
    <property type="entry name" value="HTH_20"/>
    <property type="match status" value="1"/>
</dbReference>
<dbReference type="RefSeq" id="WP_331210457.1">
    <property type="nucleotide sequence ID" value="NZ_JAZGQL010000023.1"/>
</dbReference>
<proteinExistence type="predicted"/>